<dbReference type="SUPFAM" id="SSF50494">
    <property type="entry name" value="Trypsin-like serine proteases"/>
    <property type="match status" value="1"/>
</dbReference>
<proteinExistence type="inferred from homology"/>
<dbReference type="PANTHER" id="PTHR24256">
    <property type="entry name" value="TRYPTASE-RELATED"/>
    <property type="match status" value="1"/>
</dbReference>
<dbReference type="OMA" id="CYVVGWS"/>
<dbReference type="InterPro" id="IPR051487">
    <property type="entry name" value="Ser/Thr_Proteases_Immune/Dev"/>
</dbReference>
<reference evidence="5" key="2">
    <citation type="journal article" date="2007" name="Science">
        <title>Genome sequence of Aedes aegypti, a major arbovirus vector.</title>
        <authorList>
            <person name="Nene V."/>
            <person name="Wortman J.R."/>
            <person name="Lawson D."/>
            <person name="Haas B."/>
            <person name="Kodira C."/>
            <person name="Tu Z.J."/>
            <person name="Loftus B."/>
            <person name="Xi Z."/>
            <person name="Megy K."/>
            <person name="Grabherr M."/>
            <person name="Ren Q."/>
            <person name="Zdobnov E.M."/>
            <person name="Lobo N.F."/>
            <person name="Campbell K.S."/>
            <person name="Brown S.E."/>
            <person name="Bonaldo M.F."/>
            <person name="Zhu J."/>
            <person name="Sinkins S.P."/>
            <person name="Hogenkamp D.G."/>
            <person name="Amedeo P."/>
            <person name="Arensburger P."/>
            <person name="Atkinson P.W."/>
            <person name="Bidwell S."/>
            <person name="Biedler J."/>
            <person name="Birney E."/>
            <person name="Bruggner R.V."/>
            <person name="Costas J."/>
            <person name="Coy M.R."/>
            <person name="Crabtree J."/>
            <person name="Crawford M."/>
            <person name="Debruyn B."/>
            <person name="Decaprio D."/>
            <person name="Eiglmeier K."/>
            <person name="Eisenstadt E."/>
            <person name="El-Dorry H."/>
            <person name="Gelbart W.M."/>
            <person name="Gomes S.L."/>
            <person name="Hammond M."/>
            <person name="Hannick L.I."/>
            <person name="Hogan J.R."/>
            <person name="Holmes M.H."/>
            <person name="Jaffe D."/>
            <person name="Johnston J.S."/>
            <person name="Kennedy R.C."/>
            <person name="Koo H."/>
            <person name="Kravitz S."/>
            <person name="Kriventseva E.V."/>
            <person name="Kulp D."/>
            <person name="Labutti K."/>
            <person name="Lee E."/>
            <person name="Li S."/>
            <person name="Lovin D.D."/>
            <person name="Mao C."/>
            <person name="Mauceli E."/>
            <person name="Menck C.F."/>
            <person name="Miller J.R."/>
            <person name="Montgomery P."/>
            <person name="Mori A."/>
            <person name="Nascimento A.L."/>
            <person name="Naveira H.F."/>
            <person name="Nusbaum C."/>
            <person name="O'leary S."/>
            <person name="Orvis J."/>
            <person name="Pertea M."/>
            <person name="Quesneville H."/>
            <person name="Reidenbach K.R."/>
            <person name="Rogers Y.H."/>
            <person name="Roth C.W."/>
            <person name="Schneider J.R."/>
            <person name="Schatz M."/>
            <person name="Shumway M."/>
            <person name="Stanke M."/>
            <person name="Stinson E.O."/>
            <person name="Tubio J.M."/>
            <person name="Vanzee J.P."/>
            <person name="Verjovski-Almeida S."/>
            <person name="Werner D."/>
            <person name="White O."/>
            <person name="Wyder S."/>
            <person name="Zeng Q."/>
            <person name="Zhao Q."/>
            <person name="Zhao Y."/>
            <person name="Hill C.A."/>
            <person name="Raikhel A.S."/>
            <person name="Soares M.B."/>
            <person name="Knudson D.L."/>
            <person name="Lee N.H."/>
            <person name="Galagan J."/>
            <person name="Salzberg S.L."/>
            <person name="Paulsen I.T."/>
            <person name="Dimopoulos G."/>
            <person name="Collins F.H."/>
            <person name="Birren B."/>
            <person name="Fraser-Liggett C.M."/>
            <person name="Severson D.W."/>
        </authorList>
    </citation>
    <scope>NUCLEOTIDE SEQUENCE [LARGE SCALE GENOMIC DNA]</scope>
    <source>
        <strain evidence="5">Liverpool</strain>
    </source>
</reference>
<dbReference type="Gene3D" id="2.40.10.10">
    <property type="entry name" value="Trypsin-like serine proteases"/>
    <property type="match status" value="1"/>
</dbReference>
<dbReference type="PhylomeDB" id="Q17HQ0"/>
<dbReference type="CDD" id="cd00190">
    <property type="entry name" value="Tryp_SPc"/>
    <property type="match status" value="1"/>
</dbReference>
<evidence type="ECO:0000259" key="4">
    <source>
        <dbReference type="PROSITE" id="PS50240"/>
    </source>
</evidence>
<evidence type="ECO:0000256" key="2">
    <source>
        <dbReference type="ARBA" id="ARBA00023180"/>
    </source>
</evidence>
<dbReference type="OrthoDB" id="7726766at2759"/>
<dbReference type="KEGG" id="aag:5575327"/>
<dbReference type="GO" id="GO:0004252">
    <property type="term" value="F:serine-type endopeptidase activity"/>
    <property type="evidence" value="ECO:0007669"/>
    <property type="project" value="InterPro"/>
</dbReference>
<organism evidence="5 6">
    <name type="scientific">Aedes aegypti</name>
    <name type="common">Yellowfever mosquito</name>
    <name type="synonym">Culex aegypti</name>
    <dbReference type="NCBI Taxonomy" id="7159"/>
    <lineage>
        <taxon>Eukaryota</taxon>
        <taxon>Metazoa</taxon>
        <taxon>Ecdysozoa</taxon>
        <taxon>Arthropoda</taxon>
        <taxon>Hexapoda</taxon>
        <taxon>Insecta</taxon>
        <taxon>Pterygota</taxon>
        <taxon>Neoptera</taxon>
        <taxon>Endopterygota</taxon>
        <taxon>Diptera</taxon>
        <taxon>Nematocera</taxon>
        <taxon>Culicoidea</taxon>
        <taxon>Culicidae</taxon>
        <taxon>Culicinae</taxon>
        <taxon>Aedini</taxon>
        <taxon>Aedes</taxon>
        <taxon>Stegomyia</taxon>
    </lineage>
</organism>
<evidence type="ECO:0000313" key="5">
    <source>
        <dbReference type="EMBL" id="EAT46189.1"/>
    </source>
</evidence>
<evidence type="ECO:0000256" key="1">
    <source>
        <dbReference type="ARBA" id="ARBA00023157"/>
    </source>
</evidence>
<name>Q17HQ0_AEDAE</name>
<gene>
    <name evidence="5" type="ORF">AaeL_AAEL002582</name>
</gene>
<comment type="similarity">
    <text evidence="3">Belongs to the peptidase S1 family. CLIP subfamily.</text>
</comment>
<dbReference type="FunFam" id="2.40.10.10:FF:000068">
    <property type="entry name" value="transmembrane protease serine 2"/>
    <property type="match status" value="1"/>
</dbReference>
<dbReference type="GO" id="GO:0006508">
    <property type="term" value="P:proteolysis"/>
    <property type="evidence" value="ECO:0007669"/>
    <property type="project" value="InterPro"/>
</dbReference>
<feature type="domain" description="Peptidase S1" evidence="4">
    <location>
        <begin position="1"/>
        <end position="251"/>
    </location>
</feature>
<reference evidence="5" key="1">
    <citation type="submission" date="2005-10" db="EMBL/GenBank/DDBJ databases">
        <authorList>
            <person name="Loftus B.J."/>
            <person name="Nene V.M."/>
            <person name="Hannick L.I."/>
            <person name="Bidwell S."/>
            <person name="Haas B."/>
            <person name="Amedeo P."/>
            <person name="Orvis J."/>
            <person name="Wortman J.R."/>
            <person name="White O.R."/>
            <person name="Salzberg S."/>
            <person name="Shumway M."/>
            <person name="Koo H."/>
            <person name="Zhao Y."/>
            <person name="Holmes M."/>
            <person name="Miller J."/>
            <person name="Schatz M."/>
            <person name="Pop M."/>
            <person name="Pai G."/>
            <person name="Utterback T."/>
            <person name="Rogers Y.-H."/>
            <person name="Kravitz S."/>
            <person name="Fraser C.M."/>
        </authorList>
    </citation>
    <scope>NUCLEOTIDE SEQUENCE</scope>
    <source>
        <strain evidence="5">Liverpool</strain>
    </source>
</reference>
<dbReference type="Pfam" id="PF00089">
    <property type="entry name" value="Trypsin"/>
    <property type="match status" value="1"/>
</dbReference>
<dbReference type="PROSITE" id="PS50240">
    <property type="entry name" value="TRYPSIN_DOM"/>
    <property type="match status" value="1"/>
</dbReference>
<dbReference type="eggNOG" id="KOG3627">
    <property type="taxonomic scope" value="Eukaryota"/>
</dbReference>
<sequence length="274" mass="31881">MRDSERGEFPWNVEIFSKFENDFGFQQNVFHCGGTLIDDFVVVTSANCENLRSSTELFISAGVWNLNDLEDNRQIRKVAKIIKHPRFEQGSRIASIALLILDDQVDFSQRVNRICIPEVDTDFSTSMCFVTGWGGTPNSNQTIRPYMKVVEMQLLEHSMCTKDMRRTLPKYELHESFQCANEESANHLCAFDVGSPLFCTIPGRQQQFYQVGIFVWNQFVHRNMACRDGYGVVNLFVKMQQFRHWIDKELEKLGRNRNIYIPQPEDDDEDQPEL</sequence>
<dbReference type="SMART" id="SM00020">
    <property type="entry name" value="Tryp_SPc"/>
    <property type="match status" value="1"/>
</dbReference>
<protein>
    <submittedName>
        <fullName evidence="5">AAEL002582-PA</fullName>
    </submittedName>
</protein>
<dbReference type="AlphaFoldDB" id="Q17HQ0"/>
<keyword evidence="2" id="KW-0325">Glycoprotein</keyword>
<dbReference type="VEuPathDB" id="VectorBase:AAEL020706"/>
<dbReference type="InterPro" id="IPR043504">
    <property type="entry name" value="Peptidase_S1_PA_chymotrypsin"/>
</dbReference>
<evidence type="ECO:0000256" key="3">
    <source>
        <dbReference type="ARBA" id="ARBA00024195"/>
    </source>
</evidence>
<dbReference type="InterPro" id="IPR009003">
    <property type="entry name" value="Peptidase_S1_PA"/>
</dbReference>
<dbReference type="InterPro" id="IPR001254">
    <property type="entry name" value="Trypsin_dom"/>
</dbReference>
<dbReference type="PaxDb" id="7159-AAEL002582-PA"/>
<keyword evidence="1" id="KW-1015">Disulfide bond</keyword>
<evidence type="ECO:0000313" key="6">
    <source>
        <dbReference type="Proteomes" id="UP000682892"/>
    </source>
</evidence>
<dbReference type="HOGENOM" id="CLU_531244_0_0_1"/>
<reference evidence="5" key="3">
    <citation type="submission" date="2012-09" db="EMBL/GenBank/DDBJ databases">
        <authorList>
            <consortium name="VectorBase"/>
        </authorList>
    </citation>
    <scope>NUCLEOTIDE SEQUENCE</scope>
    <source>
        <strain evidence="5">Liverpool</strain>
    </source>
</reference>
<dbReference type="Proteomes" id="UP000682892">
    <property type="component" value="Unassembled WGS sequence"/>
</dbReference>
<accession>Q17HQ0</accession>
<dbReference type="EMBL" id="CH477246">
    <property type="protein sequence ID" value="EAT46189.1"/>
    <property type="molecule type" value="Genomic_DNA"/>
</dbReference>